<protein>
    <recommendedName>
        <fullName evidence="11">ABC transporter domain-containing protein</fullName>
    </recommendedName>
</protein>
<evidence type="ECO:0000313" key="12">
    <source>
        <dbReference type="EMBL" id="KAJ6215827.1"/>
    </source>
</evidence>
<dbReference type="PROSITE" id="PS50893">
    <property type="entry name" value="ABC_TRANSPORTER_2"/>
    <property type="match status" value="1"/>
</dbReference>
<dbReference type="InterPro" id="IPR050352">
    <property type="entry name" value="ABCG_transporters"/>
</dbReference>
<dbReference type="GO" id="GO:0005524">
    <property type="term" value="F:ATP binding"/>
    <property type="evidence" value="ECO:0007669"/>
    <property type="project" value="UniProtKB-KW"/>
</dbReference>
<keyword evidence="5" id="KW-0547">Nucleotide-binding</keyword>
<feature type="transmembrane region" description="Helical" evidence="10">
    <location>
        <begin position="818"/>
        <end position="838"/>
    </location>
</feature>
<keyword evidence="3" id="KW-0813">Transport</keyword>
<dbReference type="AlphaFoldDB" id="A0A9Q0LYZ7"/>
<keyword evidence="7 10" id="KW-1133">Transmembrane helix</keyword>
<dbReference type="OMA" id="TMETFAN"/>
<feature type="transmembrane region" description="Helical" evidence="10">
    <location>
        <begin position="701"/>
        <end position="728"/>
    </location>
</feature>
<feature type="transmembrane region" description="Helical" evidence="10">
    <location>
        <begin position="650"/>
        <end position="668"/>
    </location>
</feature>
<evidence type="ECO:0000256" key="1">
    <source>
        <dbReference type="ARBA" id="ARBA00004141"/>
    </source>
</evidence>
<evidence type="ECO:0000256" key="3">
    <source>
        <dbReference type="ARBA" id="ARBA00022448"/>
    </source>
</evidence>
<name>A0A9Q0LYZ7_BLOTA</name>
<reference evidence="12" key="1">
    <citation type="submission" date="2022-12" db="EMBL/GenBank/DDBJ databases">
        <title>Genome assemblies of Blomia tropicalis.</title>
        <authorList>
            <person name="Cui Y."/>
        </authorList>
    </citation>
    <scope>NUCLEOTIDE SEQUENCE</scope>
    <source>
        <tissue evidence="12">Adult mites</tissue>
    </source>
</reference>
<dbReference type="PROSITE" id="PS00211">
    <property type="entry name" value="ABC_TRANSPORTER_1"/>
    <property type="match status" value="1"/>
</dbReference>
<keyword evidence="13" id="KW-1185">Reference proteome</keyword>
<feature type="domain" description="ABC transporter" evidence="11">
    <location>
        <begin position="337"/>
        <end position="570"/>
    </location>
</feature>
<dbReference type="GO" id="GO:0005886">
    <property type="term" value="C:plasma membrane"/>
    <property type="evidence" value="ECO:0007669"/>
    <property type="project" value="TreeGrafter"/>
</dbReference>
<organism evidence="12 13">
    <name type="scientific">Blomia tropicalis</name>
    <name type="common">Mite</name>
    <dbReference type="NCBI Taxonomy" id="40697"/>
    <lineage>
        <taxon>Eukaryota</taxon>
        <taxon>Metazoa</taxon>
        <taxon>Ecdysozoa</taxon>
        <taxon>Arthropoda</taxon>
        <taxon>Chelicerata</taxon>
        <taxon>Arachnida</taxon>
        <taxon>Acari</taxon>
        <taxon>Acariformes</taxon>
        <taxon>Sarcoptiformes</taxon>
        <taxon>Astigmata</taxon>
        <taxon>Glycyphagoidea</taxon>
        <taxon>Echimyopodidae</taxon>
        <taxon>Blomia</taxon>
    </lineage>
</organism>
<keyword evidence="4 10" id="KW-0812">Transmembrane</keyword>
<dbReference type="Gene3D" id="3.40.50.300">
    <property type="entry name" value="P-loop containing nucleotide triphosphate hydrolases"/>
    <property type="match status" value="1"/>
</dbReference>
<feature type="compositionally biased region" description="Polar residues" evidence="9">
    <location>
        <begin position="9"/>
        <end position="20"/>
    </location>
</feature>
<dbReference type="InterPro" id="IPR017871">
    <property type="entry name" value="ABC_transporter-like_CS"/>
</dbReference>
<feature type="transmembrane region" description="Helical" evidence="10">
    <location>
        <begin position="965"/>
        <end position="990"/>
    </location>
</feature>
<comment type="subcellular location">
    <subcellularLocation>
        <location evidence="1">Membrane</location>
        <topology evidence="1">Multi-pass membrane protein</topology>
    </subcellularLocation>
</comment>
<evidence type="ECO:0000259" key="11">
    <source>
        <dbReference type="PROSITE" id="PS50893"/>
    </source>
</evidence>
<proteinExistence type="inferred from homology"/>
<dbReference type="InterPro" id="IPR013525">
    <property type="entry name" value="ABC2_TM"/>
</dbReference>
<dbReference type="PANTHER" id="PTHR48041">
    <property type="entry name" value="ABC TRANSPORTER G FAMILY MEMBER 28"/>
    <property type="match status" value="1"/>
</dbReference>
<evidence type="ECO:0000256" key="7">
    <source>
        <dbReference type="ARBA" id="ARBA00022989"/>
    </source>
</evidence>
<sequence length="996" mass="113427">MKVIGIDPTQATQSNQNCKTNELEPIDRQRQVGSRDSRPSTRTLRRTSTNANPIHQQQPVRASKIPIALPIRQNVWENRENQHQLIDKQTTNRPSTTSGSIDLNNSFNNHYQHQPYYQINCWMTNTNTNNNNQKSSLITTEHIDRFQNRPKTTTLQSMPSIMENVIEEFEQQKSSSASLSNGNDNKKDEDEIKDEEGEGNEEEEEEDDDDYDEDDGYELDESVLKIDYSTTIKSTSSPSKLNETKRNDSVMSHSSIVTIPETDDINNGIVHATNTASSNLKHRIITDNSSIESMRPSSKIRLFRQTNNLKMSPNNLNQVLPIQYPKDFEVIWYNINYKVKTLKRNRMKLEDKQILYGLNGHFNSGQVTAIMGPSGAGKSTLLEILACRRRFGLSGDLKLKDIENVRISFVPQNTYLMESLTVYETMMFAARMQRSDCNDYDFNGKINELISMFAMEKIRHTRVNRCSGGQRKRVSIALELFQNPNILILDEPTTGLDSASCSSVMNLLKELVDNREYPLAVVCTIHQPSWTLFTQIDHVYIMTKYGRCLYTGSPNKLLPLLNRCDLPCDPFNSPSDFIIELAAEDYGTEPIEKLTKYLDEGVIGRYDHNQIQSLPNLRSARIIRKIPFWGSLVILMQRAGILYRRNLLIVALRIISIILITIWLQLMFGSEIGKVSGCAMKKLELYATPIDKLSTMFEESILAVSQNGCCLFFGLMVGMISGMTSVVLEFPRDMHILMKEYNNGWYSCITYLITKSIVDIPLQLIIPSIYVAYMYEFTSQPKQLYREGYLLFITIMVGFVSESIGSICSAIFMDNPMAAAMSAGSVPLPMVLFGGFLVKYSRMPVYMQIASWTSLLKYAFEGIMVTMYGFDRCSYSYNQFLNSINVSAIEKPIWARYLPMILSFLSDGEDFEAPPGTPEIDEDQIVIDKMYTTTFKALNTASGSNDLNIERSLILSYFELESDNILYFSLVAMIVYYVVMKVLTYLIILAKLNSSI</sequence>
<feature type="transmembrane region" description="Helical" evidence="10">
    <location>
        <begin position="789"/>
        <end position="812"/>
    </location>
</feature>
<comment type="similarity">
    <text evidence="2">Belongs to the ABC transporter superfamily. ABCG family. Eye pigment precursor importer (TC 3.A.1.204) subfamily.</text>
</comment>
<dbReference type="Pfam" id="PF01061">
    <property type="entry name" value="ABC2_membrane"/>
    <property type="match status" value="1"/>
</dbReference>
<feature type="compositionally biased region" description="Acidic residues" evidence="9">
    <location>
        <begin position="191"/>
        <end position="215"/>
    </location>
</feature>
<dbReference type="EMBL" id="JAPWDV010000004">
    <property type="protein sequence ID" value="KAJ6215827.1"/>
    <property type="molecule type" value="Genomic_DNA"/>
</dbReference>
<dbReference type="SMART" id="SM00382">
    <property type="entry name" value="AAA"/>
    <property type="match status" value="1"/>
</dbReference>
<dbReference type="GO" id="GO:0140359">
    <property type="term" value="F:ABC-type transporter activity"/>
    <property type="evidence" value="ECO:0007669"/>
    <property type="project" value="InterPro"/>
</dbReference>
<evidence type="ECO:0000256" key="9">
    <source>
        <dbReference type="SAM" id="MobiDB-lite"/>
    </source>
</evidence>
<evidence type="ECO:0000256" key="6">
    <source>
        <dbReference type="ARBA" id="ARBA00022840"/>
    </source>
</evidence>
<feature type="region of interest" description="Disordered" evidence="9">
    <location>
        <begin position="169"/>
        <end position="215"/>
    </location>
</feature>
<evidence type="ECO:0000256" key="5">
    <source>
        <dbReference type="ARBA" id="ARBA00022741"/>
    </source>
</evidence>
<gene>
    <name evidence="12" type="ORF">RDWZM_010327</name>
</gene>
<dbReference type="Pfam" id="PF00005">
    <property type="entry name" value="ABC_tran"/>
    <property type="match status" value="1"/>
</dbReference>
<comment type="caution">
    <text evidence="12">The sequence shown here is derived from an EMBL/GenBank/DDBJ whole genome shotgun (WGS) entry which is preliminary data.</text>
</comment>
<accession>A0A9Q0LYZ7</accession>
<evidence type="ECO:0000256" key="8">
    <source>
        <dbReference type="ARBA" id="ARBA00023136"/>
    </source>
</evidence>
<dbReference type="SUPFAM" id="SSF52540">
    <property type="entry name" value="P-loop containing nucleoside triphosphate hydrolases"/>
    <property type="match status" value="1"/>
</dbReference>
<evidence type="ECO:0000256" key="4">
    <source>
        <dbReference type="ARBA" id="ARBA00022692"/>
    </source>
</evidence>
<dbReference type="InterPro" id="IPR003593">
    <property type="entry name" value="AAA+_ATPase"/>
</dbReference>
<feature type="compositionally biased region" description="Basic and acidic residues" evidence="9">
    <location>
        <begin position="21"/>
        <end position="39"/>
    </location>
</feature>
<dbReference type="Proteomes" id="UP001142055">
    <property type="component" value="Chromosome 4"/>
</dbReference>
<dbReference type="GO" id="GO:0016887">
    <property type="term" value="F:ATP hydrolysis activity"/>
    <property type="evidence" value="ECO:0007669"/>
    <property type="project" value="InterPro"/>
</dbReference>
<dbReference type="InterPro" id="IPR027417">
    <property type="entry name" value="P-loop_NTPase"/>
</dbReference>
<feature type="region of interest" description="Disordered" evidence="9">
    <location>
        <begin position="1"/>
        <end position="58"/>
    </location>
</feature>
<feature type="compositionally biased region" description="Low complexity" evidence="9">
    <location>
        <begin position="40"/>
        <end position="49"/>
    </location>
</feature>
<keyword evidence="8 10" id="KW-0472">Membrane</keyword>
<evidence type="ECO:0000313" key="13">
    <source>
        <dbReference type="Proteomes" id="UP001142055"/>
    </source>
</evidence>
<dbReference type="PANTHER" id="PTHR48041:SF78">
    <property type="entry name" value="ABC TRANSPORTER EXPRESSED IN TRACHEA, ISOFORM A"/>
    <property type="match status" value="1"/>
</dbReference>
<evidence type="ECO:0000256" key="2">
    <source>
        <dbReference type="ARBA" id="ARBA00005814"/>
    </source>
</evidence>
<evidence type="ECO:0000256" key="10">
    <source>
        <dbReference type="SAM" id="Phobius"/>
    </source>
</evidence>
<dbReference type="InterPro" id="IPR003439">
    <property type="entry name" value="ABC_transporter-like_ATP-bd"/>
</dbReference>
<keyword evidence="6" id="KW-0067">ATP-binding</keyword>